<name>A0A927GVI1_9GAMM</name>
<feature type="region of interest" description="Disordered" evidence="1">
    <location>
        <begin position="136"/>
        <end position="160"/>
    </location>
</feature>
<reference evidence="3" key="1">
    <citation type="submission" date="2020-09" db="EMBL/GenBank/DDBJ databases">
        <authorList>
            <person name="Yoon J.-W."/>
        </authorList>
    </citation>
    <scope>NUCLEOTIDE SEQUENCE</scope>
    <source>
        <strain evidence="3">KMU-158</strain>
    </source>
</reference>
<evidence type="ECO:0000313" key="3">
    <source>
        <dbReference type="EMBL" id="MBD2858691.1"/>
    </source>
</evidence>
<accession>A0A927GVI1</accession>
<dbReference type="PANTHER" id="PTHR35335">
    <property type="entry name" value="UPF0716 PROTEIN FXSA"/>
    <property type="match status" value="1"/>
</dbReference>
<dbReference type="EMBL" id="JACXLD010000003">
    <property type="protein sequence ID" value="MBD2858691.1"/>
    <property type="molecule type" value="Genomic_DNA"/>
</dbReference>
<proteinExistence type="predicted"/>
<dbReference type="NCBIfam" id="NF008528">
    <property type="entry name" value="PRK11463.1-2"/>
    <property type="match status" value="1"/>
</dbReference>
<evidence type="ECO:0000313" key="4">
    <source>
        <dbReference type="Proteomes" id="UP000610558"/>
    </source>
</evidence>
<dbReference type="Proteomes" id="UP000610558">
    <property type="component" value="Unassembled WGS sequence"/>
</dbReference>
<sequence length="160" mass="17476">MRFLFVLFVILPIFEMWLLIEVGSQIGSLATIGAVLFTAVLGASLLKRQGLHTLTRAQQRLDSGQIPAKEILEGLMLAVSGALLLTPGFITDAIGFSLLVPGVRTLLTAQLLRQGVLRVQGAQFGQQGSHFSYQRYESRAQGDSESGEKVTIEGDFRRED</sequence>
<feature type="transmembrane region" description="Helical" evidence="2">
    <location>
        <begin position="26"/>
        <end position="46"/>
    </location>
</feature>
<gene>
    <name evidence="3" type="ORF">IB286_06670</name>
</gene>
<comment type="caution">
    <text evidence="3">The sequence shown here is derived from an EMBL/GenBank/DDBJ whole genome shotgun (WGS) entry which is preliminary data.</text>
</comment>
<dbReference type="RefSeq" id="WP_190763803.1">
    <property type="nucleotide sequence ID" value="NZ_JACXLD010000003.1"/>
</dbReference>
<keyword evidence="2" id="KW-1133">Transmembrane helix</keyword>
<keyword evidence="2" id="KW-0812">Transmembrane</keyword>
<dbReference type="AlphaFoldDB" id="A0A927GVI1"/>
<dbReference type="InterPro" id="IPR007313">
    <property type="entry name" value="FxsA"/>
</dbReference>
<organism evidence="3 4">
    <name type="scientific">Spongiibacter pelagi</name>
    <dbReference type="NCBI Taxonomy" id="2760804"/>
    <lineage>
        <taxon>Bacteria</taxon>
        <taxon>Pseudomonadati</taxon>
        <taxon>Pseudomonadota</taxon>
        <taxon>Gammaproteobacteria</taxon>
        <taxon>Cellvibrionales</taxon>
        <taxon>Spongiibacteraceae</taxon>
        <taxon>Spongiibacter</taxon>
    </lineage>
</organism>
<keyword evidence="4" id="KW-1185">Reference proteome</keyword>
<evidence type="ECO:0000256" key="1">
    <source>
        <dbReference type="SAM" id="MobiDB-lite"/>
    </source>
</evidence>
<protein>
    <submittedName>
        <fullName evidence="3">FxsA family protein</fullName>
    </submittedName>
</protein>
<dbReference type="Pfam" id="PF04186">
    <property type="entry name" value="FxsA"/>
    <property type="match status" value="1"/>
</dbReference>
<evidence type="ECO:0000256" key="2">
    <source>
        <dbReference type="SAM" id="Phobius"/>
    </source>
</evidence>
<dbReference type="PANTHER" id="PTHR35335:SF1">
    <property type="entry name" value="UPF0716 PROTEIN FXSA"/>
    <property type="match status" value="1"/>
</dbReference>
<keyword evidence="2" id="KW-0472">Membrane</keyword>
<dbReference type="GO" id="GO:0016020">
    <property type="term" value="C:membrane"/>
    <property type="evidence" value="ECO:0007669"/>
    <property type="project" value="InterPro"/>
</dbReference>